<evidence type="ECO:0000313" key="1">
    <source>
        <dbReference type="EMBL" id="AFI89370.1"/>
    </source>
</evidence>
<dbReference type="HOGENOM" id="CLU_3309057_0_0_6"/>
<proteinExistence type="predicted"/>
<dbReference type="eggNOG" id="ENOG5033NQK">
    <property type="taxonomic scope" value="Bacteria"/>
</dbReference>
<dbReference type="EMBL" id="CP003415">
    <property type="protein sequence ID" value="AFI89370.1"/>
    <property type="molecule type" value="Genomic_DNA"/>
</dbReference>
<reference evidence="1 2" key="1">
    <citation type="journal article" date="2012" name="J. Bacteriol.">
        <title>Genome sequence of Pectobacterium sp. strain SCC3193.</title>
        <authorList>
            <person name="Koskinen J.P."/>
            <person name="Laine P."/>
            <person name="Niemi O."/>
            <person name="Nykyri J."/>
            <person name="Harjunpaa H."/>
            <person name="Auvinen P."/>
            <person name="Paulin L."/>
            <person name="Pirhonen M."/>
            <person name="Palva T."/>
            <person name="Holm L."/>
        </authorList>
    </citation>
    <scope>NUCLEOTIDE SEQUENCE [LARGE SCALE GENOMIC DNA]</scope>
    <source>
        <strain evidence="1 2">SCC3193</strain>
    </source>
</reference>
<sequence length="40" mass="4806">MMKTAIRLFFLYLFLAVTIVAWTSVDESMSLKVHFEYQKF</sequence>
<gene>
    <name evidence="1" type="ordered locus">W5S_1269</name>
</gene>
<name>A0A0H3I0Z9_PECPM</name>
<dbReference type="PATRIC" id="fig|1166016.3.peg.1283"/>
<organism evidence="1 2">
    <name type="scientific">Pectobacterium parmentieri</name>
    <dbReference type="NCBI Taxonomy" id="1905730"/>
    <lineage>
        <taxon>Bacteria</taxon>
        <taxon>Pseudomonadati</taxon>
        <taxon>Pseudomonadota</taxon>
        <taxon>Gammaproteobacteria</taxon>
        <taxon>Enterobacterales</taxon>
        <taxon>Pectobacteriaceae</taxon>
        <taxon>Pectobacterium</taxon>
    </lineage>
</organism>
<dbReference type="AlphaFoldDB" id="A0A0H3I0Z9"/>
<evidence type="ECO:0000313" key="2">
    <source>
        <dbReference type="Proteomes" id="UP000008044"/>
    </source>
</evidence>
<accession>A0A0H3I0Z9</accession>
<dbReference type="Proteomes" id="UP000008044">
    <property type="component" value="Chromosome"/>
</dbReference>
<protein>
    <submittedName>
        <fullName evidence="1">Uncharacterized protein</fullName>
    </submittedName>
</protein>
<dbReference type="KEGG" id="pec:W5S_1269"/>